<protein>
    <submittedName>
        <fullName evidence="1">Uncharacterized protein</fullName>
    </submittedName>
</protein>
<name>A0A367GQQ1_9SPHI</name>
<dbReference type="OrthoDB" id="1036397at2"/>
<evidence type="ECO:0000313" key="1">
    <source>
        <dbReference type="EMBL" id="RCH55043.1"/>
    </source>
</evidence>
<gene>
    <name evidence="1" type="ORF">DJ568_11270</name>
</gene>
<accession>A0A367GQQ1</accession>
<dbReference type="AlphaFoldDB" id="A0A367GQQ1"/>
<comment type="caution">
    <text evidence="1">The sequence shown here is derived from an EMBL/GenBank/DDBJ whole genome shotgun (WGS) entry which is preliminary data.</text>
</comment>
<evidence type="ECO:0000313" key="2">
    <source>
        <dbReference type="Proteomes" id="UP000253209"/>
    </source>
</evidence>
<proteinExistence type="predicted"/>
<reference evidence="1 2" key="1">
    <citation type="submission" date="2018-05" db="EMBL/GenBank/DDBJ databases">
        <title>Mucilaginibacter hurinus sp. nov., isolated from briquette warehouse soil.</title>
        <authorList>
            <person name="Choi L."/>
        </authorList>
    </citation>
    <scope>NUCLEOTIDE SEQUENCE [LARGE SCALE GENOMIC DNA]</scope>
    <source>
        <strain evidence="1 2">ZR32</strain>
    </source>
</reference>
<keyword evidence="2" id="KW-1185">Reference proteome</keyword>
<dbReference type="RefSeq" id="WP_114005368.1">
    <property type="nucleotide sequence ID" value="NZ_QGDC01000005.1"/>
</dbReference>
<organism evidence="1 2">
    <name type="scientific">Mucilaginibacter hurinus</name>
    <dbReference type="NCBI Taxonomy" id="2201324"/>
    <lineage>
        <taxon>Bacteria</taxon>
        <taxon>Pseudomonadati</taxon>
        <taxon>Bacteroidota</taxon>
        <taxon>Sphingobacteriia</taxon>
        <taxon>Sphingobacteriales</taxon>
        <taxon>Sphingobacteriaceae</taxon>
        <taxon>Mucilaginibacter</taxon>
    </lineage>
</organism>
<sequence>MEVLVFATDVTSAGQVGMVKEVLTPLSAIKDWNFDLEDCDNILRVVASGVAPGYIESLLLAVGLNCRELD</sequence>
<dbReference type="EMBL" id="QGDC01000005">
    <property type="protein sequence ID" value="RCH55043.1"/>
    <property type="molecule type" value="Genomic_DNA"/>
</dbReference>
<dbReference type="Proteomes" id="UP000253209">
    <property type="component" value="Unassembled WGS sequence"/>
</dbReference>